<protein>
    <submittedName>
        <fullName evidence="6">Arylsulfatase</fullName>
        <ecNumber evidence="6">3.1.6.1</ecNumber>
    </submittedName>
</protein>
<dbReference type="GO" id="GO:0005737">
    <property type="term" value="C:cytoplasm"/>
    <property type="evidence" value="ECO:0007669"/>
    <property type="project" value="TreeGrafter"/>
</dbReference>
<keyword evidence="2 6" id="KW-0378">Hydrolase</keyword>
<proteinExistence type="predicted"/>
<dbReference type="Proteomes" id="UP000316213">
    <property type="component" value="Unassembled WGS sequence"/>
</dbReference>
<dbReference type="AlphaFoldDB" id="A0A5C6A071"/>
<dbReference type="SUPFAM" id="SSF53649">
    <property type="entry name" value="Alkaline phosphatase-like"/>
    <property type="match status" value="1"/>
</dbReference>
<dbReference type="RefSeq" id="WP_146580245.1">
    <property type="nucleotide sequence ID" value="NZ_SJPM01000011.1"/>
</dbReference>
<dbReference type="CDD" id="cd16027">
    <property type="entry name" value="SGSH"/>
    <property type="match status" value="1"/>
</dbReference>
<dbReference type="PANTHER" id="PTHR45953">
    <property type="entry name" value="IDURONATE 2-SULFATASE"/>
    <property type="match status" value="1"/>
</dbReference>
<keyword evidence="7" id="KW-1185">Reference proteome</keyword>
<evidence type="ECO:0000256" key="2">
    <source>
        <dbReference type="ARBA" id="ARBA00022801"/>
    </source>
</evidence>
<dbReference type="InterPro" id="IPR000917">
    <property type="entry name" value="Sulfatase_N"/>
</dbReference>
<dbReference type="EMBL" id="SJPM01000011">
    <property type="protein sequence ID" value="TWT92588.1"/>
    <property type="molecule type" value="Genomic_DNA"/>
</dbReference>
<feature type="signal peptide" evidence="4">
    <location>
        <begin position="1"/>
        <end position="22"/>
    </location>
</feature>
<evidence type="ECO:0000259" key="5">
    <source>
        <dbReference type="Pfam" id="PF00884"/>
    </source>
</evidence>
<feature type="compositionally biased region" description="Polar residues" evidence="3">
    <location>
        <begin position="496"/>
        <end position="511"/>
    </location>
</feature>
<evidence type="ECO:0000313" key="6">
    <source>
        <dbReference type="EMBL" id="TWT92588.1"/>
    </source>
</evidence>
<comment type="caution">
    <text evidence="6">The sequence shown here is derived from an EMBL/GenBank/DDBJ whole genome shotgun (WGS) entry which is preliminary data.</text>
</comment>
<dbReference type="OrthoDB" id="9762324at2"/>
<feature type="domain" description="Sulfatase N-terminal" evidence="5">
    <location>
        <begin position="25"/>
        <end position="318"/>
    </location>
</feature>
<dbReference type="Pfam" id="PF00884">
    <property type="entry name" value="Sulfatase"/>
    <property type="match status" value="1"/>
</dbReference>
<dbReference type="InterPro" id="IPR017850">
    <property type="entry name" value="Alkaline_phosphatase_core_sf"/>
</dbReference>
<reference evidence="6 7" key="1">
    <citation type="submission" date="2019-02" db="EMBL/GenBank/DDBJ databases">
        <title>Deep-cultivation of Planctomycetes and their phenomic and genomic characterization uncovers novel biology.</title>
        <authorList>
            <person name="Wiegand S."/>
            <person name="Jogler M."/>
            <person name="Boedeker C."/>
            <person name="Pinto D."/>
            <person name="Vollmers J."/>
            <person name="Rivas-Marin E."/>
            <person name="Kohn T."/>
            <person name="Peeters S.H."/>
            <person name="Heuer A."/>
            <person name="Rast P."/>
            <person name="Oberbeckmann S."/>
            <person name="Bunk B."/>
            <person name="Jeske O."/>
            <person name="Meyerdierks A."/>
            <person name="Storesund J.E."/>
            <person name="Kallscheuer N."/>
            <person name="Luecker S."/>
            <person name="Lage O.M."/>
            <person name="Pohl T."/>
            <person name="Merkel B.J."/>
            <person name="Hornburger P."/>
            <person name="Mueller R.-W."/>
            <person name="Bruemmer F."/>
            <person name="Labrenz M."/>
            <person name="Spormann A.M."/>
            <person name="Op Den Camp H."/>
            <person name="Overmann J."/>
            <person name="Amann R."/>
            <person name="Jetten M.S.M."/>
            <person name="Mascher T."/>
            <person name="Medema M.H."/>
            <person name="Devos D.P."/>
            <person name="Kaster A.-K."/>
            <person name="Ovreas L."/>
            <person name="Rohde M."/>
            <person name="Galperin M.Y."/>
            <person name="Jogler C."/>
        </authorList>
    </citation>
    <scope>NUCLEOTIDE SEQUENCE [LARGE SCALE GENOMIC DNA]</scope>
    <source>
        <strain evidence="6 7">Pla100</strain>
    </source>
</reference>
<keyword evidence="1" id="KW-0479">Metal-binding</keyword>
<evidence type="ECO:0000256" key="4">
    <source>
        <dbReference type="SAM" id="SignalP"/>
    </source>
</evidence>
<accession>A0A5C6A071</accession>
<evidence type="ECO:0000256" key="3">
    <source>
        <dbReference type="SAM" id="MobiDB-lite"/>
    </source>
</evidence>
<feature type="region of interest" description="Disordered" evidence="3">
    <location>
        <begin position="478"/>
        <end position="511"/>
    </location>
</feature>
<dbReference type="EC" id="3.1.6.1" evidence="6"/>
<sequence precursor="true">MNRLCVGFLLFLACRALVPTEAATPNFLIITVDDMNCDSVGAFGCKLAETTPAIDRFAARSMRFQHAHVQVGNCYPSRNVMLSGRYPHNTGVEGFYQVKDADYPHLVDLMKGAGYFVGIRGKVSHSTPYQPYAWDADLTVIDGQTQDMKNAESYYRSTKRGIELADQQGKPFCLNVNISDPHKPFYATGKKSETIPDPNVPSRVFTPDEVPIPGFLFDHPDVRRELAQYYSSVRRADDCFAAVMNALQESGQEQETVVIFLSDHGMPLPFAKTALWNHSTRTPLMVRWPGVTKPGSVNETEMVSAVDLTPTIVDIVGIDPPDGFDGRSFAPVLHGQSQLDREMVYKIYNENSGGNRSPMRSVQSKRFGYLFNPWSDGKRVFKTATQGTLTYRAMNEMAKSDPLIAQRLALFQHGVPEEFYDYENDPDALHNLIDDPAYTDELKRHRQAMQQFMEQSGDPILPVFLNRDDDDARSEYVDQVQAQSDARRSNRKNPKPRQNQKLFSMSTPTLSQTGDTVSVEIHHDLPRSLSGQTFHVTLKDASGKRIERVLRTASGAGTIEVSFTIDSSVKTDSVSVSAFVGEEFSNNLLHRTEGPVKLIR</sequence>
<dbReference type="PANTHER" id="PTHR45953:SF1">
    <property type="entry name" value="IDURONATE 2-SULFATASE"/>
    <property type="match status" value="1"/>
</dbReference>
<evidence type="ECO:0000313" key="7">
    <source>
        <dbReference type="Proteomes" id="UP000316213"/>
    </source>
</evidence>
<organism evidence="6 7">
    <name type="scientific">Neorhodopirellula pilleata</name>
    <dbReference type="NCBI Taxonomy" id="2714738"/>
    <lineage>
        <taxon>Bacteria</taxon>
        <taxon>Pseudomonadati</taxon>
        <taxon>Planctomycetota</taxon>
        <taxon>Planctomycetia</taxon>
        <taxon>Pirellulales</taxon>
        <taxon>Pirellulaceae</taxon>
        <taxon>Neorhodopirellula</taxon>
    </lineage>
</organism>
<name>A0A5C6A071_9BACT</name>
<dbReference type="Gene3D" id="3.40.720.10">
    <property type="entry name" value="Alkaline Phosphatase, subunit A"/>
    <property type="match status" value="1"/>
</dbReference>
<gene>
    <name evidence="6" type="ORF">Pla100_46060</name>
</gene>
<feature type="chain" id="PRO_5023048649" evidence="4">
    <location>
        <begin position="23"/>
        <end position="600"/>
    </location>
</feature>
<dbReference type="GO" id="GO:0046872">
    <property type="term" value="F:metal ion binding"/>
    <property type="evidence" value="ECO:0007669"/>
    <property type="project" value="UniProtKB-KW"/>
</dbReference>
<evidence type="ECO:0000256" key="1">
    <source>
        <dbReference type="ARBA" id="ARBA00022723"/>
    </source>
</evidence>
<keyword evidence="4" id="KW-0732">Signal</keyword>
<dbReference type="GO" id="GO:0004065">
    <property type="term" value="F:arylsulfatase activity"/>
    <property type="evidence" value="ECO:0007669"/>
    <property type="project" value="UniProtKB-EC"/>
</dbReference>